<dbReference type="Proteomes" id="UP001175227">
    <property type="component" value="Unassembled WGS sequence"/>
</dbReference>
<organism evidence="2 3">
    <name type="scientific">Armillaria novae-zelandiae</name>
    <dbReference type="NCBI Taxonomy" id="153914"/>
    <lineage>
        <taxon>Eukaryota</taxon>
        <taxon>Fungi</taxon>
        <taxon>Dikarya</taxon>
        <taxon>Basidiomycota</taxon>
        <taxon>Agaricomycotina</taxon>
        <taxon>Agaricomycetes</taxon>
        <taxon>Agaricomycetidae</taxon>
        <taxon>Agaricales</taxon>
        <taxon>Marasmiineae</taxon>
        <taxon>Physalacriaceae</taxon>
        <taxon>Armillaria</taxon>
    </lineage>
</organism>
<gene>
    <name evidence="2" type="ORF">IW261DRAFT_868962</name>
</gene>
<evidence type="ECO:0000313" key="3">
    <source>
        <dbReference type="Proteomes" id="UP001175227"/>
    </source>
</evidence>
<feature type="region of interest" description="Disordered" evidence="1">
    <location>
        <begin position="43"/>
        <end position="79"/>
    </location>
</feature>
<name>A0AA39UMK1_9AGAR</name>
<dbReference type="EMBL" id="JAUEPR010000005">
    <property type="protein sequence ID" value="KAK0484950.1"/>
    <property type="molecule type" value="Genomic_DNA"/>
</dbReference>
<evidence type="ECO:0000313" key="2">
    <source>
        <dbReference type="EMBL" id="KAK0484950.1"/>
    </source>
</evidence>
<accession>A0AA39UMK1</accession>
<protein>
    <submittedName>
        <fullName evidence="2">Uncharacterized protein</fullName>
    </submittedName>
</protein>
<sequence length="256" mass="28298">MSFFNSVKKACQCIMQGASEPKETANESSKRYKNLRWKRISVSSRTSSSSDDATRQRREDALRERGLLPPLQATSSAHGRELQWDVRTLVEEAGTGNEVQDDKIRHEEEARPVTRHVLEWLAEVDTHRGYNGGEIDLVEMNSSRAEGSDIPGDVVSPLLDGTPDCCHSVCSGECRSNDTEYATPSSPSHSEHSSLTCAADFSSAVGKWSTEGLLIDIPISRPVLDITIHSHGTIMVETSHIEDDESRRLTELAYLA</sequence>
<keyword evidence="3" id="KW-1185">Reference proteome</keyword>
<dbReference type="AlphaFoldDB" id="A0AA39UMK1"/>
<evidence type="ECO:0000256" key="1">
    <source>
        <dbReference type="SAM" id="MobiDB-lite"/>
    </source>
</evidence>
<comment type="caution">
    <text evidence="2">The sequence shown here is derived from an EMBL/GenBank/DDBJ whole genome shotgun (WGS) entry which is preliminary data.</text>
</comment>
<reference evidence="2" key="1">
    <citation type="submission" date="2023-06" db="EMBL/GenBank/DDBJ databases">
        <authorList>
            <consortium name="Lawrence Berkeley National Laboratory"/>
            <person name="Ahrendt S."/>
            <person name="Sahu N."/>
            <person name="Indic B."/>
            <person name="Wong-Bajracharya J."/>
            <person name="Merenyi Z."/>
            <person name="Ke H.-M."/>
            <person name="Monk M."/>
            <person name="Kocsube S."/>
            <person name="Drula E."/>
            <person name="Lipzen A."/>
            <person name="Balint B."/>
            <person name="Henrissat B."/>
            <person name="Andreopoulos B."/>
            <person name="Martin F.M."/>
            <person name="Harder C.B."/>
            <person name="Rigling D."/>
            <person name="Ford K.L."/>
            <person name="Foster G.D."/>
            <person name="Pangilinan J."/>
            <person name="Papanicolaou A."/>
            <person name="Barry K."/>
            <person name="LaButti K."/>
            <person name="Viragh M."/>
            <person name="Koriabine M."/>
            <person name="Yan M."/>
            <person name="Riley R."/>
            <person name="Champramary S."/>
            <person name="Plett K.L."/>
            <person name="Tsai I.J."/>
            <person name="Slot J."/>
            <person name="Sipos G."/>
            <person name="Plett J."/>
            <person name="Nagy L.G."/>
            <person name="Grigoriev I.V."/>
        </authorList>
    </citation>
    <scope>NUCLEOTIDE SEQUENCE</scope>
    <source>
        <strain evidence="2">ICMP 16352</strain>
    </source>
</reference>
<proteinExistence type="predicted"/>
<feature type="compositionally biased region" description="Basic and acidic residues" evidence="1">
    <location>
        <begin position="52"/>
        <end position="66"/>
    </location>
</feature>